<dbReference type="EMBL" id="BMKW01000018">
    <property type="protein sequence ID" value="GGJ40186.1"/>
    <property type="molecule type" value="Genomic_DNA"/>
</dbReference>
<reference evidence="2" key="1">
    <citation type="journal article" date="2014" name="Int. J. Syst. Evol. Microbiol.">
        <title>Complete genome sequence of Corynebacterium casei LMG S-19264T (=DSM 44701T), isolated from a smear-ripened cheese.</title>
        <authorList>
            <consortium name="US DOE Joint Genome Institute (JGI-PGF)"/>
            <person name="Walter F."/>
            <person name="Albersmeier A."/>
            <person name="Kalinowski J."/>
            <person name="Ruckert C."/>
        </authorList>
    </citation>
    <scope>NUCLEOTIDE SEQUENCE</scope>
    <source>
        <strain evidence="2">CGMCC 1.3617</strain>
    </source>
</reference>
<evidence type="ECO:0000313" key="3">
    <source>
        <dbReference type="Proteomes" id="UP000661507"/>
    </source>
</evidence>
<organism evidence="2 3">
    <name type="scientific">Neoroseomonas lacus</name>
    <dbReference type="NCBI Taxonomy" id="287609"/>
    <lineage>
        <taxon>Bacteria</taxon>
        <taxon>Pseudomonadati</taxon>
        <taxon>Pseudomonadota</taxon>
        <taxon>Alphaproteobacteria</taxon>
        <taxon>Acetobacterales</taxon>
        <taxon>Acetobacteraceae</taxon>
        <taxon>Neoroseomonas</taxon>
    </lineage>
</organism>
<proteinExistence type="predicted"/>
<evidence type="ECO:0000313" key="2">
    <source>
        <dbReference type="EMBL" id="GGJ40186.1"/>
    </source>
</evidence>
<feature type="compositionally biased region" description="Polar residues" evidence="1">
    <location>
        <begin position="11"/>
        <end position="23"/>
    </location>
</feature>
<dbReference type="AlphaFoldDB" id="A0A917L326"/>
<feature type="compositionally biased region" description="Low complexity" evidence="1">
    <location>
        <begin position="30"/>
        <end position="43"/>
    </location>
</feature>
<reference evidence="2" key="2">
    <citation type="submission" date="2020-09" db="EMBL/GenBank/DDBJ databases">
        <authorList>
            <person name="Sun Q."/>
            <person name="Zhou Y."/>
        </authorList>
    </citation>
    <scope>NUCLEOTIDE SEQUENCE</scope>
    <source>
        <strain evidence="2">CGMCC 1.3617</strain>
    </source>
</reference>
<sequence length="124" mass="12495">MPSSRFAISRACTSSAPSTQNSGAAPGIQATAAKASPAASPATIPATEIPFGEAPRATSAAAIRCVTPKSRAAIGRRSDASTLSPLTIPRAAWPVAARTGRKAFGPHAIFLTCPPPRPSRPPGP</sequence>
<name>A0A917L326_9PROT</name>
<accession>A0A917L326</accession>
<comment type="caution">
    <text evidence="2">The sequence shown here is derived from an EMBL/GenBank/DDBJ whole genome shotgun (WGS) entry which is preliminary data.</text>
</comment>
<evidence type="ECO:0000256" key="1">
    <source>
        <dbReference type="SAM" id="MobiDB-lite"/>
    </source>
</evidence>
<gene>
    <name evidence="2" type="ORF">GCM10011320_54750</name>
</gene>
<protein>
    <submittedName>
        <fullName evidence="2">Uncharacterized protein</fullName>
    </submittedName>
</protein>
<keyword evidence="3" id="KW-1185">Reference proteome</keyword>
<dbReference type="Proteomes" id="UP000661507">
    <property type="component" value="Unassembled WGS sequence"/>
</dbReference>
<feature type="region of interest" description="Disordered" evidence="1">
    <location>
        <begin position="11"/>
        <end position="43"/>
    </location>
</feature>